<comment type="caution">
    <text evidence="1">The sequence shown here is derived from an EMBL/GenBank/DDBJ whole genome shotgun (WGS) entry which is preliminary data.</text>
</comment>
<protein>
    <submittedName>
        <fullName evidence="1">Uncharacterized protein</fullName>
    </submittedName>
</protein>
<accession>A0ABP6VND4</accession>
<name>A0ABP6VND4_9ACTN</name>
<gene>
    <name evidence="1" type="ORF">GCM10022419_016050</name>
</gene>
<organism evidence="1 2">
    <name type="scientific">Nonomuraea rosea</name>
    <dbReference type="NCBI Taxonomy" id="638574"/>
    <lineage>
        <taxon>Bacteria</taxon>
        <taxon>Bacillati</taxon>
        <taxon>Actinomycetota</taxon>
        <taxon>Actinomycetes</taxon>
        <taxon>Streptosporangiales</taxon>
        <taxon>Streptosporangiaceae</taxon>
        <taxon>Nonomuraea</taxon>
    </lineage>
</organism>
<reference evidence="2" key="1">
    <citation type="journal article" date="2019" name="Int. J. Syst. Evol. Microbiol.">
        <title>The Global Catalogue of Microorganisms (GCM) 10K type strain sequencing project: providing services to taxonomists for standard genome sequencing and annotation.</title>
        <authorList>
            <consortium name="The Broad Institute Genomics Platform"/>
            <consortium name="The Broad Institute Genome Sequencing Center for Infectious Disease"/>
            <person name="Wu L."/>
            <person name="Ma J."/>
        </authorList>
    </citation>
    <scope>NUCLEOTIDE SEQUENCE [LARGE SCALE GENOMIC DNA]</scope>
    <source>
        <strain evidence="2">JCM 17326</strain>
    </source>
</reference>
<proteinExistence type="predicted"/>
<keyword evidence="2" id="KW-1185">Reference proteome</keyword>
<dbReference type="Proteomes" id="UP001500630">
    <property type="component" value="Unassembled WGS sequence"/>
</dbReference>
<evidence type="ECO:0000313" key="2">
    <source>
        <dbReference type="Proteomes" id="UP001500630"/>
    </source>
</evidence>
<dbReference type="EMBL" id="BAABDQ010000003">
    <property type="protein sequence ID" value="GAA3537027.1"/>
    <property type="molecule type" value="Genomic_DNA"/>
</dbReference>
<dbReference type="RefSeq" id="WP_345559957.1">
    <property type="nucleotide sequence ID" value="NZ_BAABDQ010000003.1"/>
</dbReference>
<evidence type="ECO:0000313" key="1">
    <source>
        <dbReference type="EMBL" id="GAA3537027.1"/>
    </source>
</evidence>
<sequence length="83" mass="9257">MSDAIDMGFATREFYTDNKHGDPACEVTTATDIIADQLRALFPDQWHHVLRMAVMHAHEEIHGWGSAEGVTLDIDGLEIRHAA</sequence>